<accession>A0AAC9QRE8</accession>
<dbReference type="InterPro" id="IPR029787">
    <property type="entry name" value="Nucleotide_cyclase"/>
</dbReference>
<dbReference type="SUPFAM" id="SSF55781">
    <property type="entry name" value="GAF domain-like"/>
    <property type="match status" value="1"/>
</dbReference>
<dbReference type="Gene3D" id="3.30.450.20">
    <property type="entry name" value="PAS domain"/>
    <property type="match status" value="1"/>
</dbReference>
<dbReference type="CDD" id="cd00130">
    <property type="entry name" value="PAS"/>
    <property type="match status" value="1"/>
</dbReference>
<evidence type="ECO:0000313" key="2">
    <source>
        <dbReference type="EMBL" id="ARD64344.1"/>
    </source>
</evidence>
<evidence type="ECO:0000259" key="1">
    <source>
        <dbReference type="PROSITE" id="PS50887"/>
    </source>
</evidence>
<dbReference type="InterPro" id="IPR035965">
    <property type="entry name" value="PAS-like_dom_sf"/>
</dbReference>
<dbReference type="InterPro" id="IPR013655">
    <property type="entry name" value="PAS_fold_3"/>
</dbReference>
<dbReference type="PANTHER" id="PTHR44757:SF2">
    <property type="entry name" value="BIOFILM ARCHITECTURE MAINTENANCE PROTEIN MBAA"/>
    <property type="match status" value="1"/>
</dbReference>
<dbReference type="KEGG" id="elim:B2M23_01715"/>
<proteinExistence type="predicted"/>
<organism evidence="2 3">
    <name type="scientific">Eubacterium limosum</name>
    <dbReference type="NCBI Taxonomy" id="1736"/>
    <lineage>
        <taxon>Bacteria</taxon>
        <taxon>Bacillati</taxon>
        <taxon>Bacillota</taxon>
        <taxon>Clostridia</taxon>
        <taxon>Eubacteriales</taxon>
        <taxon>Eubacteriaceae</taxon>
        <taxon>Eubacterium</taxon>
    </lineage>
</organism>
<dbReference type="Pfam" id="PF08447">
    <property type="entry name" value="PAS_3"/>
    <property type="match status" value="1"/>
</dbReference>
<dbReference type="CDD" id="cd01949">
    <property type="entry name" value="GGDEF"/>
    <property type="match status" value="1"/>
</dbReference>
<dbReference type="PANTHER" id="PTHR44757">
    <property type="entry name" value="DIGUANYLATE CYCLASE DGCP"/>
    <property type="match status" value="1"/>
</dbReference>
<evidence type="ECO:0000313" key="3">
    <source>
        <dbReference type="Proteomes" id="UP000192391"/>
    </source>
</evidence>
<dbReference type="InterPro" id="IPR029016">
    <property type="entry name" value="GAF-like_dom_sf"/>
</dbReference>
<dbReference type="InterPro" id="IPR043128">
    <property type="entry name" value="Rev_trsase/Diguanyl_cyclase"/>
</dbReference>
<dbReference type="Pfam" id="PF00990">
    <property type="entry name" value="GGDEF"/>
    <property type="match status" value="1"/>
</dbReference>
<protein>
    <recommendedName>
        <fullName evidence="1">GGDEF domain-containing protein</fullName>
    </recommendedName>
</protein>
<name>A0AAC9QRE8_EUBLI</name>
<dbReference type="SMART" id="SM00267">
    <property type="entry name" value="GGDEF"/>
    <property type="match status" value="1"/>
</dbReference>
<dbReference type="AlphaFoldDB" id="A0AAC9QRE8"/>
<dbReference type="Proteomes" id="UP000192391">
    <property type="component" value="Chromosome"/>
</dbReference>
<dbReference type="Gene3D" id="3.30.70.270">
    <property type="match status" value="1"/>
</dbReference>
<dbReference type="InterPro" id="IPR052155">
    <property type="entry name" value="Biofilm_reg_signaling"/>
</dbReference>
<feature type="domain" description="GGDEF" evidence="1">
    <location>
        <begin position="168"/>
        <end position="301"/>
    </location>
</feature>
<dbReference type="EMBL" id="CP019962">
    <property type="protein sequence ID" value="ARD64344.1"/>
    <property type="molecule type" value="Genomic_DNA"/>
</dbReference>
<gene>
    <name evidence="2" type="ORF">B2M23_01715</name>
</gene>
<sequence length="603" mass="68782">MALPIDGEEMNTRNEALLDKVPGAVLQCKNNESYEILAVNQCFLDMFGYSREALMEKVQNQFAKMLCEHERSPFYQEQEAAQDLIGKINFQCSVRCGDGSYKWVTGCSHLFVGEDGEEQIFCVMLDNDENRQMVATLRQKAEQDALTGLYNREAIQQKISAYLSQEPGSSALFLIDTDNFKQVNDNMGHLFGDAVLTEMAIGMKKLVRQSDVVGRIGGDEFIIFLKDLTSQGVAEEKARQLLDTFQHLFQSEKRPIEVTCSIGVALCPQDGQDFQTLYQNADRALYWAKSIGKNNYKLFDQETMTSVAGTGYSTLGSAIDSNREAGAEMDNLATYVFQILYNAKDLDNAIQTTLEIVGKRFDVSRAYIFENSEDGRYCDNTYEWCNAGIEPQKDYLQHYAYEDFGNYAALFEENALFYCRDIYSLVPEQVALFEEQGIRSTLQCAIQDNGAFSGFVGFDECTGTRMWTKEEIGMLSLISQLLTVFLQKKRAAERDRQLAVRLNTILDTQDAYICAIQRDNYELLYINHKTRELDPGAVPGQACYEAFFHRDSPCERCPLRGNVDEVYNPRYQMWTRVRCSPIKWGDHDAYLLTCFDITEYKKM</sequence>
<dbReference type="Pfam" id="PF13426">
    <property type="entry name" value="PAS_9"/>
    <property type="match status" value="1"/>
</dbReference>
<dbReference type="SUPFAM" id="SSF55785">
    <property type="entry name" value="PYP-like sensor domain (PAS domain)"/>
    <property type="match status" value="2"/>
</dbReference>
<dbReference type="Gene3D" id="3.30.450.40">
    <property type="match status" value="1"/>
</dbReference>
<reference evidence="3" key="1">
    <citation type="journal article" date="2017" name="Sci. Rep.">
        <title>Determination of the Genome and Primary Transcriptome of Syngas Fermenting Eubacterium limosum ATCC 8486.</title>
        <authorList>
            <person name="Song Y."/>
            <person name="Shin J."/>
            <person name="Jeong Y."/>
            <person name="Jin S."/>
            <person name="Lee J.K."/>
            <person name="Kim D.R."/>
            <person name="Kim S.C."/>
            <person name="Cho S."/>
            <person name="Cho B.K."/>
        </authorList>
    </citation>
    <scope>NUCLEOTIDE SEQUENCE [LARGE SCALE GENOMIC DNA]</scope>
    <source>
        <strain evidence="3">ATCC 8486</strain>
    </source>
</reference>
<dbReference type="NCBIfam" id="TIGR00254">
    <property type="entry name" value="GGDEF"/>
    <property type="match status" value="1"/>
</dbReference>
<dbReference type="InterPro" id="IPR000014">
    <property type="entry name" value="PAS"/>
</dbReference>
<dbReference type="InterPro" id="IPR000160">
    <property type="entry name" value="GGDEF_dom"/>
</dbReference>
<dbReference type="SUPFAM" id="SSF55073">
    <property type="entry name" value="Nucleotide cyclase"/>
    <property type="match status" value="1"/>
</dbReference>
<dbReference type="FunFam" id="3.30.70.270:FF:000001">
    <property type="entry name" value="Diguanylate cyclase domain protein"/>
    <property type="match status" value="1"/>
</dbReference>
<dbReference type="PROSITE" id="PS50887">
    <property type="entry name" value="GGDEF"/>
    <property type="match status" value="1"/>
</dbReference>